<sequence length="457" mass="49350">MTSNLVSSLIRTEIKKFLQLAIPLASAQVAQSLTGFFDTIMMGRLGGEILAGGGLASLTFMALLTIASGVVMGISPLIAEADGAGNRRKIEQLVRQGFWLVLLLTIPMMIAIANFDSLMVQLGQAETTVTLANTYLDIILWGFFPALGFAMLRGMVSGLSHTRPVMFIVILGTFFNITGNYILGFGKFGFPRLGLAGLALASTLALWGMFFALLIYILKHPQLKTYQIIKGLNRLKPSILAELVKIGLPIGVFSALEIGLFTVVTYLMGALGTDVLAAHQIIFQTIVVIFMIPLGMSYAATVRVGQWLGQKNLEGIRRSGYLSIGIGLGFIILITIAMLLFPQAIVSLYLDIDDPANAEILALALPMLTIATVSQIPDVIQKITYGALQGIQDTRVPILLSIPSFWGVGLAGGYILGFPLGWGGTGLWLGHFIGMAIAAMLFLIRFHHQITRQKKFS</sequence>
<reference evidence="14 15" key="1">
    <citation type="submission" date="2019-01" db="EMBL/GenBank/DDBJ databases">
        <authorList>
            <person name="Brito A."/>
        </authorList>
    </citation>
    <scope>NUCLEOTIDE SEQUENCE [LARGE SCALE GENOMIC DNA]</scope>
    <source>
        <strain evidence="14">1</strain>
    </source>
</reference>
<dbReference type="InterPro" id="IPR050222">
    <property type="entry name" value="MATE_MdtK"/>
</dbReference>
<evidence type="ECO:0000256" key="8">
    <source>
        <dbReference type="ARBA" id="ARBA00022692"/>
    </source>
</evidence>
<feature type="transmembrane region" description="Helical" evidence="13">
    <location>
        <begin position="195"/>
        <end position="218"/>
    </location>
</feature>
<evidence type="ECO:0000256" key="13">
    <source>
        <dbReference type="SAM" id="Phobius"/>
    </source>
</evidence>
<keyword evidence="15" id="KW-1185">Reference proteome</keyword>
<feature type="transmembrane region" description="Helical" evidence="13">
    <location>
        <begin position="239"/>
        <end position="269"/>
    </location>
</feature>
<organism evidence="14 15">
    <name type="scientific">Hyella patelloides LEGE 07179</name>
    <dbReference type="NCBI Taxonomy" id="945734"/>
    <lineage>
        <taxon>Bacteria</taxon>
        <taxon>Bacillati</taxon>
        <taxon>Cyanobacteriota</taxon>
        <taxon>Cyanophyceae</taxon>
        <taxon>Pleurocapsales</taxon>
        <taxon>Hyellaceae</taxon>
        <taxon>Hyella</taxon>
    </lineage>
</organism>
<dbReference type="CDD" id="cd13131">
    <property type="entry name" value="MATE_NorM_like"/>
    <property type="match status" value="1"/>
</dbReference>
<dbReference type="PANTHER" id="PTHR43298:SF2">
    <property type="entry name" value="FMN_FAD EXPORTER YEEO-RELATED"/>
    <property type="match status" value="1"/>
</dbReference>
<dbReference type="Pfam" id="PF01554">
    <property type="entry name" value="MatE"/>
    <property type="match status" value="2"/>
</dbReference>
<evidence type="ECO:0000313" key="14">
    <source>
        <dbReference type="EMBL" id="VEP16681.1"/>
    </source>
</evidence>
<keyword evidence="10" id="KW-0406">Ion transport</keyword>
<feature type="transmembrane region" description="Helical" evidence="13">
    <location>
        <begin position="56"/>
        <end position="78"/>
    </location>
</feature>
<feature type="transmembrane region" description="Helical" evidence="13">
    <location>
        <begin position="164"/>
        <end position="183"/>
    </location>
</feature>
<keyword evidence="9 13" id="KW-1133">Transmembrane helix</keyword>
<evidence type="ECO:0000256" key="7">
    <source>
        <dbReference type="ARBA" id="ARBA00022475"/>
    </source>
</evidence>
<feature type="transmembrane region" description="Helical" evidence="13">
    <location>
        <begin position="360"/>
        <end position="377"/>
    </location>
</feature>
<dbReference type="PIRSF" id="PIRSF006603">
    <property type="entry name" value="DinF"/>
    <property type="match status" value="1"/>
</dbReference>
<dbReference type="PANTHER" id="PTHR43298">
    <property type="entry name" value="MULTIDRUG RESISTANCE PROTEIN NORM-RELATED"/>
    <property type="match status" value="1"/>
</dbReference>
<evidence type="ECO:0000256" key="1">
    <source>
        <dbReference type="ARBA" id="ARBA00003408"/>
    </source>
</evidence>
<evidence type="ECO:0000256" key="4">
    <source>
        <dbReference type="ARBA" id="ARBA00020268"/>
    </source>
</evidence>
<evidence type="ECO:0000256" key="5">
    <source>
        <dbReference type="ARBA" id="ARBA00022448"/>
    </source>
</evidence>
<evidence type="ECO:0000313" key="15">
    <source>
        <dbReference type="Proteomes" id="UP000320055"/>
    </source>
</evidence>
<keyword evidence="11 13" id="KW-0472">Membrane</keyword>
<keyword evidence="5" id="KW-0813">Transport</keyword>
<dbReference type="GO" id="GO:0015297">
    <property type="term" value="F:antiporter activity"/>
    <property type="evidence" value="ECO:0007669"/>
    <property type="project" value="UniProtKB-KW"/>
</dbReference>
<gene>
    <name evidence="14" type="primary">norM</name>
    <name evidence="14" type="ORF">H1P_4800003</name>
</gene>
<keyword evidence="6" id="KW-0050">Antiport</keyword>
<dbReference type="Proteomes" id="UP000320055">
    <property type="component" value="Unassembled WGS sequence"/>
</dbReference>
<comment type="function">
    <text evidence="1">Multidrug efflux pump.</text>
</comment>
<dbReference type="OrthoDB" id="9780160at2"/>
<name>A0A563VZ23_9CYAN</name>
<dbReference type="NCBIfam" id="TIGR00797">
    <property type="entry name" value="matE"/>
    <property type="match status" value="1"/>
</dbReference>
<dbReference type="GO" id="GO:0042910">
    <property type="term" value="F:xenobiotic transmembrane transporter activity"/>
    <property type="evidence" value="ECO:0007669"/>
    <property type="project" value="InterPro"/>
</dbReference>
<evidence type="ECO:0000256" key="3">
    <source>
        <dbReference type="ARBA" id="ARBA00010199"/>
    </source>
</evidence>
<dbReference type="GO" id="GO:0005886">
    <property type="term" value="C:plasma membrane"/>
    <property type="evidence" value="ECO:0007669"/>
    <property type="project" value="UniProtKB-SubCell"/>
</dbReference>
<dbReference type="RefSeq" id="WP_144875434.1">
    <property type="nucleotide sequence ID" value="NZ_LR214214.1"/>
</dbReference>
<feature type="transmembrane region" description="Helical" evidence="13">
    <location>
        <begin position="98"/>
        <end position="115"/>
    </location>
</feature>
<dbReference type="AlphaFoldDB" id="A0A563VZ23"/>
<feature type="transmembrane region" description="Helical" evidence="13">
    <location>
        <begin position="135"/>
        <end position="152"/>
    </location>
</feature>
<evidence type="ECO:0000256" key="10">
    <source>
        <dbReference type="ARBA" id="ARBA00023065"/>
    </source>
</evidence>
<evidence type="ECO:0000256" key="12">
    <source>
        <dbReference type="ARBA" id="ARBA00031636"/>
    </source>
</evidence>
<keyword evidence="8 13" id="KW-0812">Transmembrane</keyword>
<protein>
    <recommendedName>
        <fullName evidence="4">Probable multidrug resistance protein NorM</fullName>
    </recommendedName>
    <alternativeName>
        <fullName evidence="12">Multidrug-efflux transporter</fullName>
    </alternativeName>
</protein>
<proteinExistence type="inferred from homology"/>
<keyword evidence="7" id="KW-1003">Cell membrane</keyword>
<evidence type="ECO:0000256" key="11">
    <source>
        <dbReference type="ARBA" id="ARBA00023136"/>
    </source>
</evidence>
<dbReference type="InterPro" id="IPR048279">
    <property type="entry name" value="MdtK-like"/>
</dbReference>
<accession>A0A563VZ23</accession>
<comment type="subcellular location">
    <subcellularLocation>
        <location evidence="2">Cell membrane</location>
        <topology evidence="2">Multi-pass membrane protein</topology>
    </subcellularLocation>
</comment>
<dbReference type="InterPro" id="IPR002528">
    <property type="entry name" value="MATE_fam"/>
</dbReference>
<feature type="transmembrane region" description="Helical" evidence="13">
    <location>
        <begin position="281"/>
        <end position="300"/>
    </location>
</feature>
<feature type="transmembrane region" description="Helical" evidence="13">
    <location>
        <begin position="398"/>
        <end position="422"/>
    </location>
</feature>
<feature type="transmembrane region" description="Helical" evidence="13">
    <location>
        <begin position="428"/>
        <end position="446"/>
    </location>
</feature>
<dbReference type="EMBL" id="CAACVJ010000424">
    <property type="protein sequence ID" value="VEP16681.1"/>
    <property type="molecule type" value="Genomic_DNA"/>
</dbReference>
<feature type="transmembrane region" description="Helical" evidence="13">
    <location>
        <begin position="321"/>
        <end position="340"/>
    </location>
</feature>
<comment type="similarity">
    <text evidence="3">Belongs to the multi antimicrobial extrusion (MATE) (TC 2.A.66.1) family.</text>
</comment>
<evidence type="ECO:0000256" key="2">
    <source>
        <dbReference type="ARBA" id="ARBA00004651"/>
    </source>
</evidence>
<evidence type="ECO:0000256" key="9">
    <source>
        <dbReference type="ARBA" id="ARBA00022989"/>
    </source>
</evidence>
<dbReference type="GO" id="GO:0006811">
    <property type="term" value="P:monoatomic ion transport"/>
    <property type="evidence" value="ECO:0007669"/>
    <property type="project" value="UniProtKB-KW"/>
</dbReference>
<evidence type="ECO:0000256" key="6">
    <source>
        <dbReference type="ARBA" id="ARBA00022449"/>
    </source>
</evidence>